<keyword evidence="9" id="KW-0418">Kinase</keyword>
<dbReference type="PANTHER" id="PTHR43547:SF2">
    <property type="entry name" value="HYBRID SIGNAL TRANSDUCTION HISTIDINE KINASE C"/>
    <property type="match status" value="1"/>
</dbReference>
<sequence>MKFSRYNWKSKLVSSCARRKRTGAVLCAAIVFLVLKSIGSLLMAWFAPPVSKTPTPSLAIARPSQEREIRETDLAALLDTRAGQSLRFKRVTGEQQLPGSVISAIAQDRTGFLWIGTDDGLVRYDGYTFRVFRNEAQNPRSLSYNTITALLVDASGTLWIGTVHGLNRFQSATEDIVREYADKKDDEAHLLSSGCITSLFQDSSGRIWIGTEGDGVFARDEDGGIERYQHDPDDDESLSHNDVHAIYEDSRQRLWMATDAGLDHFDRESETFTHRILQASEGDERGADITMISEDRDRTLWVGTEQGLCHLSQDGDVVKWYRHNAADPSSIGHGAVRTILQDRMGMLWVGTEGGGLSSFQRDTGTFIRYISDPSSPDGLASNYINALYEDRTGVIWVGAYVGGLSKFCYESEKFAHYQHVPNSKESLSHNSISAVLQDRSGTLWVGTFGGGLNRINRRTGDITHYVHEPTNPASLGDNTVWALLEDRRGRLWIGTQGGGLQRFDPETEAFVSYRYDSQNSSSLSSNAVLSLYEDRAGNIWVGTMGRGVNRFDPRTEQFQQYLPGGRYGASGLGLDTVSAITEDSEGNLWFGAIQEGLVCLHVKDQQVTRYFNQPDNPESLSNNNVWTLFLDTSGVVWVGTAGGLNKFDVSRQTFVSYRQKDGLPSDVIYGILEDEKGNLWLSTNNGLAMFDPRALVVRAYDERDGLQGNLFNPKSAYQNTNGELFFGGSNGLNAFFPARLTPNLAIPPIVLTDFQLFHQSVSPGSTYQMPPKMPPHDEQSHEGERMPSPLTVSISQTTELTLSHFNTMVAFEFAALDYTAPEKNQYAYMLEGFDDGWILAGTRRTAQYKKIPPGHYIFRVKGSNNDGVWNEAGVAVNVTVTPSIWETFWFQVFSRLMILGVLVLLYLLRVHKITVHRQRLEIEVSRRTKELQENMTRLEDEMLERRQAEQALKESEEYNRLLIETMNEGLVAFDQHQTIIYINSKCCEMFGYDRQDLLNRPLSDFLAQEDIRLVCKNQRQECRITPLEISWKRKDGTTFPTITSPQALFDQSGQHTGGVAVLTDISRLKQIQAELHAAKTFAESIIANVPEVIYSIDSKMKLTYISPKCEQLYGYTSQEFFDIPDLFIKIIHPDDAERLIEELRNIFSGKMVLQEYRIITRNGNTIWVRESALPTLDEQGRLMRIDASVYDITALKQAEQALRDSEEQYRVLFENLQDVFYRADRAGNILLASPSCVHIFGYTAQEALSLNLIRDLYAYPEQRKQFAAQMAQRGEVSDFELQLKRKDGRIIWTSVTSHVYKDRQGNILGVEGIVRDVTERKEAEEKLIDANIELKATLDDLKKTQSQLIESERMAVLGKLVAEVGHEINSPLGAIRASIGNMSTALQETIEQLPKVFQRLAPEHHRLFVTLVERSRIEKQELTFKEERRLRRTLTEELETHQIDDADSIADTLVDIGIYRDLDPLLTLLKAYDLPFCMLVLQAAYNLARQQFNSQNIMLAVERTSKVVFALRSYSHVNHSGEMQLTNITEGIDTVLTLYHHQLKHGIEVVKQYDDVPDIPCYRDELHQVWTNLIHNAIYAMERKGRLEIRVSQEDGQVVASITDSGKGIADEIKTRVFEPFFTTKPSGEGSGLGLDIVKKIVEKHRGSIAFDSQPGRTTFCVKFPAQQEHAASTPLR</sequence>
<organism evidence="9">
    <name type="scientific">Candidatus Moduliflexus flocculans</name>
    <dbReference type="NCBI Taxonomy" id="1499966"/>
    <lineage>
        <taxon>Bacteria</taxon>
        <taxon>Candidatus Moduliflexota</taxon>
        <taxon>Candidatus Moduliflexia</taxon>
        <taxon>Candidatus Moduliflexales</taxon>
        <taxon>Candidatus Moduliflexaceae</taxon>
    </lineage>
</organism>
<dbReference type="CDD" id="cd00130">
    <property type="entry name" value="PAS"/>
    <property type="match status" value="3"/>
</dbReference>
<dbReference type="InterPro" id="IPR013767">
    <property type="entry name" value="PAS_fold"/>
</dbReference>
<dbReference type="Gene3D" id="2.130.10.10">
    <property type="entry name" value="YVTN repeat-like/Quinoprotein amine dehydrogenase"/>
    <property type="match status" value="4"/>
</dbReference>
<dbReference type="Proteomes" id="UP000030700">
    <property type="component" value="Unassembled WGS sequence"/>
</dbReference>
<dbReference type="SUPFAM" id="SSF55785">
    <property type="entry name" value="PYP-like sensor domain (PAS domain)"/>
    <property type="match status" value="3"/>
</dbReference>
<feature type="domain" description="PAS" evidence="7">
    <location>
        <begin position="955"/>
        <end position="1010"/>
    </location>
</feature>
<feature type="domain" description="PAC" evidence="8">
    <location>
        <begin position="1152"/>
        <end position="1204"/>
    </location>
</feature>
<evidence type="ECO:0000313" key="9">
    <source>
        <dbReference type="EMBL" id="GAK51219.1"/>
    </source>
</evidence>
<dbReference type="Gene3D" id="3.30.565.10">
    <property type="entry name" value="Histidine kinase-like ATPase, C-terminal domain"/>
    <property type="match status" value="1"/>
</dbReference>
<dbReference type="SMART" id="SM00387">
    <property type="entry name" value="HATPase_c"/>
    <property type="match status" value="1"/>
</dbReference>
<dbReference type="NCBIfam" id="TIGR00229">
    <property type="entry name" value="sensory_box"/>
    <property type="match status" value="3"/>
</dbReference>
<dbReference type="InterPro" id="IPR036890">
    <property type="entry name" value="HATPase_C_sf"/>
</dbReference>
<dbReference type="SUPFAM" id="SSF63829">
    <property type="entry name" value="Calcium-dependent phosphotriesterase"/>
    <property type="match status" value="2"/>
</dbReference>
<dbReference type="InterPro" id="IPR004358">
    <property type="entry name" value="Sig_transdc_His_kin-like_C"/>
</dbReference>
<name>A0A081BLF3_9BACT</name>
<evidence type="ECO:0000259" key="6">
    <source>
        <dbReference type="PROSITE" id="PS50109"/>
    </source>
</evidence>
<feature type="compositionally biased region" description="Basic and acidic residues" evidence="5">
    <location>
        <begin position="774"/>
        <end position="785"/>
    </location>
</feature>
<dbReference type="Pfam" id="PF07495">
    <property type="entry name" value="Y_Y_Y"/>
    <property type="match status" value="1"/>
</dbReference>
<dbReference type="EC" id="2.7.13.3" evidence="2"/>
<evidence type="ECO:0000313" key="10">
    <source>
        <dbReference type="Proteomes" id="UP000030700"/>
    </source>
</evidence>
<dbReference type="Gene3D" id="2.60.40.10">
    <property type="entry name" value="Immunoglobulins"/>
    <property type="match status" value="1"/>
</dbReference>
<evidence type="ECO:0000256" key="4">
    <source>
        <dbReference type="SAM" id="Coils"/>
    </source>
</evidence>
<evidence type="ECO:0000256" key="2">
    <source>
        <dbReference type="ARBA" id="ARBA00012438"/>
    </source>
</evidence>
<dbReference type="Pfam" id="PF00989">
    <property type="entry name" value="PAS"/>
    <property type="match status" value="1"/>
</dbReference>
<dbReference type="GO" id="GO:0000155">
    <property type="term" value="F:phosphorelay sensor kinase activity"/>
    <property type="evidence" value="ECO:0007669"/>
    <property type="project" value="TreeGrafter"/>
</dbReference>
<dbReference type="Pfam" id="PF08447">
    <property type="entry name" value="PAS_3"/>
    <property type="match status" value="1"/>
</dbReference>
<dbReference type="InterPro" id="IPR035965">
    <property type="entry name" value="PAS-like_dom_sf"/>
</dbReference>
<dbReference type="SMART" id="SM00086">
    <property type="entry name" value="PAC"/>
    <property type="match status" value="3"/>
</dbReference>
<dbReference type="PANTHER" id="PTHR43547">
    <property type="entry name" value="TWO-COMPONENT HISTIDINE KINASE"/>
    <property type="match status" value="1"/>
</dbReference>
<dbReference type="PROSITE" id="PS50112">
    <property type="entry name" value="PAS"/>
    <property type="match status" value="3"/>
</dbReference>
<dbReference type="InterPro" id="IPR000700">
    <property type="entry name" value="PAS-assoc_C"/>
</dbReference>
<keyword evidence="9" id="KW-0808">Transferase</keyword>
<keyword evidence="10" id="KW-1185">Reference proteome</keyword>
<comment type="catalytic activity">
    <reaction evidence="1">
        <text>ATP + protein L-histidine = ADP + protein N-phospho-L-histidine.</text>
        <dbReference type="EC" id="2.7.13.3"/>
    </reaction>
</comment>
<dbReference type="InterPro" id="IPR011123">
    <property type="entry name" value="Y_Y_Y"/>
</dbReference>
<evidence type="ECO:0000259" key="8">
    <source>
        <dbReference type="PROSITE" id="PS50113"/>
    </source>
</evidence>
<dbReference type="EMBL" id="DF820457">
    <property type="protein sequence ID" value="GAK51219.1"/>
    <property type="molecule type" value="Genomic_DNA"/>
</dbReference>
<evidence type="ECO:0000256" key="3">
    <source>
        <dbReference type="ARBA" id="ARBA00022553"/>
    </source>
</evidence>
<dbReference type="InterPro" id="IPR013783">
    <property type="entry name" value="Ig-like_fold"/>
</dbReference>
<dbReference type="InterPro" id="IPR015943">
    <property type="entry name" value="WD40/YVTN_repeat-like_dom_sf"/>
</dbReference>
<feature type="region of interest" description="Disordered" evidence="5">
    <location>
        <begin position="766"/>
        <end position="787"/>
    </location>
</feature>
<evidence type="ECO:0000256" key="5">
    <source>
        <dbReference type="SAM" id="MobiDB-lite"/>
    </source>
</evidence>
<dbReference type="SMART" id="SM00091">
    <property type="entry name" value="PAS"/>
    <property type="match status" value="3"/>
</dbReference>
<keyword evidence="4" id="KW-0175">Coiled coil</keyword>
<dbReference type="STRING" id="1499966.U14_02462"/>
<evidence type="ECO:0000256" key="1">
    <source>
        <dbReference type="ARBA" id="ARBA00000085"/>
    </source>
</evidence>
<feature type="domain" description="Histidine kinase" evidence="6">
    <location>
        <begin position="1363"/>
        <end position="1668"/>
    </location>
</feature>
<evidence type="ECO:0000259" key="7">
    <source>
        <dbReference type="PROSITE" id="PS50112"/>
    </source>
</evidence>
<dbReference type="Gene3D" id="1.10.287.130">
    <property type="match status" value="1"/>
</dbReference>
<dbReference type="HOGENOM" id="CLU_000445_28_2_0"/>
<dbReference type="PROSITE" id="PS50109">
    <property type="entry name" value="HIS_KIN"/>
    <property type="match status" value="1"/>
</dbReference>
<dbReference type="GO" id="GO:0006355">
    <property type="term" value="P:regulation of DNA-templated transcription"/>
    <property type="evidence" value="ECO:0007669"/>
    <property type="project" value="InterPro"/>
</dbReference>
<accession>A0A081BLF3</accession>
<dbReference type="InterPro" id="IPR000014">
    <property type="entry name" value="PAS"/>
</dbReference>
<dbReference type="InterPro" id="IPR003594">
    <property type="entry name" value="HATPase_dom"/>
</dbReference>
<dbReference type="Pfam" id="PF02518">
    <property type="entry name" value="HATPase_c"/>
    <property type="match status" value="1"/>
</dbReference>
<feature type="coiled-coil region" evidence="4">
    <location>
        <begin position="921"/>
        <end position="968"/>
    </location>
</feature>
<feature type="domain" description="PAS" evidence="7">
    <location>
        <begin position="1205"/>
        <end position="1257"/>
    </location>
</feature>
<dbReference type="InterPro" id="IPR013655">
    <property type="entry name" value="PAS_fold_3"/>
</dbReference>
<dbReference type="Pfam" id="PF07494">
    <property type="entry name" value="Reg_prop"/>
    <property type="match status" value="11"/>
</dbReference>
<protein>
    <recommendedName>
        <fullName evidence="2">histidine kinase</fullName>
        <ecNumber evidence="2">2.7.13.3</ecNumber>
    </recommendedName>
</protein>
<proteinExistence type="predicted"/>
<dbReference type="Gene3D" id="3.30.450.20">
    <property type="entry name" value="PAS domain"/>
    <property type="match status" value="3"/>
</dbReference>
<feature type="domain" description="PAC" evidence="8">
    <location>
        <begin position="1277"/>
        <end position="1329"/>
    </location>
</feature>
<dbReference type="InterPro" id="IPR011110">
    <property type="entry name" value="Reg_prop"/>
</dbReference>
<dbReference type="PRINTS" id="PR00344">
    <property type="entry name" value="BCTRLSENSOR"/>
</dbReference>
<feature type="domain" description="PAC" evidence="8">
    <location>
        <begin position="1025"/>
        <end position="1077"/>
    </location>
</feature>
<keyword evidence="3" id="KW-0597">Phosphoprotein</keyword>
<dbReference type="InterPro" id="IPR001610">
    <property type="entry name" value="PAC"/>
</dbReference>
<feature type="domain" description="PAS" evidence="7">
    <location>
        <begin position="1078"/>
        <end position="1150"/>
    </location>
</feature>
<dbReference type="SUPFAM" id="SSF55874">
    <property type="entry name" value="ATPase domain of HSP90 chaperone/DNA topoisomerase II/histidine kinase"/>
    <property type="match status" value="1"/>
</dbReference>
<reference evidence="9" key="1">
    <citation type="journal article" date="2015" name="PeerJ">
        <title>First genomic representation of candidate bacterial phylum KSB3 points to enhanced environmental sensing as a trigger of wastewater bulking.</title>
        <authorList>
            <person name="Sekiguchi Y."/>
            <person name="Ohashi A."/>
            <person name="Parks D.H."/>
            <person name="Yamauchi T."/>
            <person name="Tyson G.W."/>
            <person name="Hugenholtz P."/>
        </authorList>
    </citation>
    <scope>NUCLEOTIDE SEQUENCE [LARGE SCALE GENOMIC DNA]</scope>
</reference>
<dbReference type="InterPro" id="IPR005467">
    <property type="entry name" value="His_kinase_dom"/>
</dbReference>
<dbReference type="PROSITE" id="PS50113">
    <property type="entry name" value="PAC"/>
    <property type="match status" value="3"/>
</dbReference>
<gene>
    <name evidence="9" type="ORF">U14_02462</name>
</gene>
<dbReference type="Pfam" id="PF13426">
    <property type="entry name" value="PAS_9"/>
    <property type="match status" value="1"/>
</dbReference>